<dbReference type="EMBL" id="CM042016">
    <property type="protein sequence ID" value="KAI3699291.1"/>
    <property type="molecule type" value="Genomic_DNA"/>
</dbReference>
<organism evidence="1 2">
    <name type="scientific">Cichorium intybus</name>
    <name type="common">Chicory</name>
    <dbReference type="NCBI Taxonomy" id="13427"/>
    <lineage>
        <taxon>Eukaryota</taxon>
        <taxon>Viridiplantae</taxon>
        <taxon>Streptophyta</taxon>
        <taxon>Embryophyta</taxon>
        <taxon>Tracheophyta</taxon>
        <taxon>Spermatophyta</taxon>
        <taxon>Magnoliopsida</taxon>
        <taxon>eudicotyledons</taxon>
        <taxon>Gunneridae</taxon>
        <taxon>Pentapetalae</taxon>
        <taxon>asterids</taxon>
        <taxon>campanulids</taxon>
        <taxon>Asterales</taxon>
        <taxon>Asteraceae</taxon>
        <taxon>Cichorioideae</taxon>
        <taxon>Cichorieae</taxon>
        <taxon>Cichoriinae</taxon>
        <taxon>Cichorium</taxon>
    </lineage>
</organism>
<keyword evidence="2" id="KW-1185">Reference proteome</keyword>
<accession>A0ACB8ZNJ5</accession>
<evidence type="ECO:0000313" key="1">
    <source>
        <dbReference type="EMBL" id="KAI3699291.1"/>
    </source>
</evidence>
<gene>
    <name evidence="1" type="ORF">L2E82_43515</name>
</gene>
<evidence type="ECO:0000313" key="2">
    <source>
        <dbReference type="Proteomes" id="UP001055811"/>
    </source>
</evidence>
<reference evidence="1 2" key="2">
    <citation type="journal article" date="2022" name="Mol. Ecol. Resour.">
        <title>The genomes of chicory, endive, great burdock and yacon provide insights into Asteraceae paleo-polyploidization history and plant inulin production.</title>
        <authorList>
            <person name="Fan W."/>
            <person name="Wang S."/>
            <person name="Wang H."/>
            <person name="Wang A."/>
            <person name="Jiang F."/>
            <person name="Liu H."/>
            <person name="Zhao H."/>
            <person name="Xu D."/>
            <person name="Zhang Y."/>
        </authorList>
    </citation>
    <scope>NUCLEOTIDE SEQUENCE [LARGE SCALE GENOMIC DNA]</scope>
    <source>
        <strain evidence="2">cv. Punajuju</strain>
        <tissue evidence="1">Leaves</tissue>
    </source>
</reference>
<dbReference type="Proteomes" id="UP001055811">
    <property type="component" value="Linkage Group LG08"/>
</dbReference>
<name>A0ACB8ZNJ5_CICIN</name>
<proteinExistence type="predicted"/>
<sequence>MHPHQHQSHASNTLPCTIDLGLMVSLCLKLWRWQRLSGDCRNIDDCANLPDRICQISESCSQMIQIKNRCSGADINFNLEDYGGDVKQMSNLTKKEFVHVLCINVVDWKLEWGKKCKLGESRIVLRESGASQKSQFSFPRHDLSHTHAASIAKCSATKQALPNTTDAEVGKPEVGQRSSSQQCFSILGMLTV</sequence>
<reference evidence="2" key="1">
    <citation type="journal article" date="2022" name="Mol. Ecol. Resour.">
        <title>The genomes of chicory, endive, great burdock and yacon provide insights into Asteraceae palaeo-polyploidization history and plant inulin production.</title>
        <authorList>
            <person name="Fan W."/>
            <person name="Wang S."/>
            <person name="Wang H."/>
            <person name="Wang A."/>
            <person name="Jiang F."/>
            <person name="Liu H."/>
            <person name="Zhao H."/>
            <person name="Xu D."/>
            <person name="Zhang Y."/>
        </authorList>
    </citation>
    <scope>NUCLEOTIDE SEQUENCE [LARGE SCALE GENOMIC DNA]</scope>
    <source>
        <strain evidence="2">cv. Punajuju</strain>
    </source>
</reference>
<protein>
    <submittedName>
        <fullName evidence="1">Uncharacterized protein</fullName>
    </submittedName>
</protein>
<comment type="caution">
    <text evidence="1">The sequence shown here is derived from an EMBL/GenBank/DDBJ whole genome shotgun (WGS) entry which is preliminary data.</text>
</comment>